<organism evidence="2 3">
    <name type="scientific">Letharia lupina</name>
    <dbReference type="NCBI Taxonomy" id="560253"/>
    <lineage>
        <taxon>Eukaryota</taxon>
        <taxon>Fungi</taxon>
        <taxon>Dikarya</taxon>
        <taxon>Ascomycota</taxon>
        <taxon>Pezizomycotina</taxon>
        <taxon>Lecanoromycetes</taxon>
        <taxon>OSLEUM clade</taxon>
        <taxon>Lecanoromycetidae</taxon>
        <taxon>Lecanorales</taxon>
        <taxon>Lecanorineae</taxon>
        <taxon>Parmeliaceae</taxon>
        <taxon>Letharia</taxon>
    </lineage>
</organism>
<accession>A0A8H6FAM9</accession>
<dbReference type="GeneID" id="59330882"/>
<reference evidence="2 3" key="1">
    <citation type="journal article" date="2020" name="Genomics">
        <title>Complete, high-quality genomes from long-read metagenomic sequencing of two wolf lichen thalli reveals enigmatic genome architecture.</title>
        <authorList>
            <person name="McKenzie S.K."/>
            <person name="Walston R.F."/>
            <person name="Allen J.L."/>
        </authorList>
    </citation>
    <scope>NUCLEOTIDE SEQUENCE [LARGE SCALE GENOMIC DNA]</scope>
    <source>
        <strain evidence="2">WasteWater1</strain>
    </source>
</reference>
<dbReference type="EMBL" id="JACCJB010000015">
    <property type="protein sequence ID" value="KAF6220789.1"/>
    <property type="molecule type" value="Genomic_DNA"/>
</dbReference>
<feature type="compositionally biased region" description="Polar residues" evidence="1">
    <location>
        <begin position="155"/>
        <end position="165"/>
    </location>
</feature>
<name>A0A8H6FAM9_9LECA</name>
<evidence type="ECO:0000256" key="1">
    <source>
        <dbReference type="SAM" id="MobiDB-lite"/>
    </source>
</evidence>
<sequence length="380" mass="41911">MAEQWPHQQDGREHSMSDGIHSVDVRSLDPEYLSACVLFAQSHGIYPSSSARHPDNDIASNSLNALPEGDYQSTDLAVDHQGPNRGPFSTHDPTLYTSNTFADTSYPQHDRCQYSSPYTETTAADPIYNQRSSSFPISNHDDINLDPSLPHQHSYHPQHQASSPYANDATAPAQARKHHSTPAPTKLHRKITQPRLRFVTNEVGDNGFATLHNYDPQWVQSTGADPNSVFESYSKMKFEKLFLAGVIQKADRLVIRYTGAFSSVVDNGVATLTHVGFSRGSKRNILFPDLALTLSSHPSYLRTISACSGPGAIMTHFAQCNITGPDIGANLARHLHVWRGSQGLGTLKYVRQAYHTWKKDMETDRDGADGNGVTKEGEGI</sequence>
<feature type="region of interest" description="Disordered" evidence="1">
    <location>
        <begin position="123"/>
        <end position="188"/>
    </location>
</feature>
<feature type="compositionally biased region" description="Basic residues" evidence="1">
    <location>
        <begin position="175"/>
        <end position="188"/>
    </location>
</feature>
<dbReference type="AlphaFoldDB" id="A0A8H6FAM9"/>
<dbReference type="RefSeq" id="XP_037150224.1">
    <property type="nucleotide sequence ID" value="XM_037293395.1"/>
</dbReference>
<evidence type="ECO:0000313" key="3">
    <source>
        <dbReference type="Proteomes" id="UP000593566"/>
    </source>
</evidence>
<keyword evidence="3" id="KW-1185">Reference proteome</keyword>
<dbReference type="Proteomes" id="UP000593566">
    <property type="component" value="Unassembled WGS sequence"/>
</dbReference>
<comment type="caution">
    <text evidence="2">The sequence shown here is derived from an EMBL/GenBank/DDBJ whole genome shotgun (WGS) entry which is preliminary data.</text>
</comment>
<protein>
    <submittedName>
        <fullName evidence="2">Uncharacterized protein</fullName>
    </submittedName>
</protein>
<proteinExistence type="predicted"/>
<gene>
    <name evidence="2" type="ORF">HO133_002469</name>
</gene>
<evidence type="ECO:0000313" key="2">
    <source>
        <dbReference type="EMBL" id="KAF6220789.1"/>
    </source>
</evidence>